<dbReference type="Pfam" id="PF16810">
    <property type="entry name" value="RXLR"/>
    <property type="match status" value="1"/>
</dbReference>
<name>E0W549_PHYSO</name>
<comment type="similarity">
    <text evidence="2 5">Belongs to the RxLR effector family.</text>
</comment>
<evidence type="ECO:0000256" key="1">
    <source>
        <dbReference type="ARBA" id="ARBA00004613"/>
    </source>
</evidence>
<feature type="signal peptide" evidence="5">
    <location>
        <begin position="1"/>
        <end position="21"/>
    </location>
</feature>
<dbReference type="VEuPathDB" id="FungiDB:PHYSODRAFT_286176"/>
<dbReference type="EMBL" id="JN253826">
    <property type="protein sequence ID" value="AEK80639.1"/>
    <property type="molecule type" value="Genomic_DNA"/>
</dbReference>
<accession>E0W549</accession>
<dbReference type="EMBL" id="JN253827">
    <property type="protein sequence ID" value="AEK80640.1"/>
    <property type="molecule type" value="Genomic_DNA"/>
</dbReference>
<feature type="region of interest" description="Disordered" evidence="6">
    <location>
        <begin position="48"/>
        <end position="72"/>
    </location>
</feature>
<evidence type="ECO:0000313" key="9">
    <source>
        <dbReference type="EMBL" id="AEK80641.1"/>
    </source>
</evidence>
<evidence type="ECO:0000256" key="6">
    <source>
        <dbReference type="SAM" id="MobiDB-lite"/>
    </source>
</evidence>
<organism evidence="7">
    <name type="scientific">Phytophthora sojae</name>
    <name type="common">Soybean stem and root rot agent</name>
    <name type="synonym">Phytophthora megasperma f. sp. glycines</name>
    <dbReference type="NCBI Taxonomy" id="67593"/>
    <lineage>
        <taxon>Eukaryota</taxon>
        <taxon>Sar</taxon>
        <taxon>Stramenopiles</taxon>
        <taxon>Oomycota</taxon>
        <taxon>Peronosporomycetes</taxon>
        <taxon>Peronosporales</taxon>
        <taxon>Peronosporaceae</taxon>
        <taxon>Phytophthora</taxon>
    </lineage>
</organism>
<evidence type="ECO:0000313" key="7">
    <source>
        <dbReference type="EMBL" id="AEK80639.1"/>
    </source>
</evidence>
<dbReference type="RefSeq" id="XP_009528324.1">
    <property type="nucleotide sequence ID" value="XM_009530029.1"/>
</dbReference>
<dbReference type="KEGG" id="psoj:PHYSODRAFT_286176"/>
<gene>
    <name evidence="7" type="primary">Avh</name>
</gene>
<dbReference type="InterPro" id="IPR031825">
    <property type="entry name" value="RXLR"/>
</dbReference>
<sequence length="110" mass="11991">MRLTCLLAFVVAAAVQSSTNALTSNEGATLTMASPDMVHDVETTLNEGTRHLRKAEPADTSNQDDDDDEERGFKTSLKSFIKSAKQSFGLSKTDTKALAQYLYAQRNGFV</sequence>
<protein>
    <recommendedName>
        <fullName evidence="5">RxLR effector protein</fullName>
    </recommendedName>
</protein>
<keyword evidence="3 5" id="KW-0964">Secreted</keyword>
<evidence type="ECO:0000256" key="2">
    <source>
        <dbReference type="ARBA" id="ARBA00010400"/>
    </source>
</evidence>
<reference evidence="7" key="1">
    <citation type="journal article" date="2011" name="Plant Cell">
        <title>Transcriptional programming and functional interactions within the Phytophthora sojae RXLR effector repertoire.</title>
        <authorList>
            <person name="Wang Q."/>
            <person name="Han C."/>
            <person name="Ferreira A.O."/>
            <person name="Yu X."/>
            <person name="Ye W."/>
            <person name="Tripathy S."/>
            <person name="Kale S.D."/>
            <person name="Gu B."/>
            <person name="Sheng Y."/>
            <person name="Sui Y."/>
            <person name="Wang X."/>
            <person name="Zhang Z."/>
            <person name="Cheng B."/>
            <person name="Dong S."/>
            <person name="Shan W."/>
            <person name="Zheng X."/>
            <person name="Dou D."/>
            <person name="Tyler B.M."/>
            <person name="Wang Y."/>
        </authorList>
    </citation>
    <scope>NUCLEOTIDE SEQUENCE</scope>
    <source>
        <strain evidence="7">P7064</strain>
        <strain evidence="8">P7074</strain>
        <strain evidence="9">P7076</strain>
    </source>
</reference>
<proteinExistence type="inferred from homology"/>
<evidence type="ECO:0000256" key="5">
    <source>
        <dbReference type="RuleBase" id="RU367124"/>
    </source>
</evidence>
<comment type="subcellular location">
    <subcellularLocation>
        <location evidence="1 5">Secreted</location>
    </subcellularLocation>
</comment>
<keyword evidence="4 5" id="KW-0732">Signal</keyword>
<evidence type="ECO:0000313" key="8">
    <source>
        <dbReference type="EMBL" id="AEK80640.1"/>
    </source>
</evidence>
<dbReference type="AlphaFoldDB" id="E0W549"/>
<dbReference type="EMBL" id="JN253828">
    <property type="protein sequence ID" value="AEK80641.1"/>
    <property type="molecule type" value="Genomic_DNA"/>
</dbReference>
<comment type="domain">
    <text evidence="5">The RxLR-dEER motif acts to carry the protein into the host cell cytoplasm through binding to cell surface phosphatidylinositol-3-phosphate.</text>
</comment>
<comment type="function">
    <text evidence="5">Effector that suppresses plant defense responses during pathogen infection.</text>
</comment>
<dbReference type="GO" id="GO:0005576">
    <property type="term" value="C:extracellular region"/>
    <property type="evidence" value="ECO:0007669"/>
    <property type="project" value="UniProtKB-SubCell"/>
</dbReference>
<feature type="chain" id="PRO_5007652752" description="RxLR effector protein" evidence="5">
    <location>
        <begin position="22"/>
        <end position="110"/>
    </location>
</feature>
<evidence type="ECO:0000256" key="3">
    <source>
        <dbReference type="ARBA" id="ARBA00022525"/>
    </source>
</evidence>
<evidence type="ECO:0000256" key="4">
    <source>
        <dbReference type="ARBA" id="ARBA00022729"/>
    </source>
</evidence>
<feature type="compositionally biased region" description="Basic and acidic residues" evidence="6">
    <location>
        <begin position="48"/>
        <end position="57"/>
    </location>
</feature>